<reference evidence="9" key="1">
    <citation type="submission" date="2021-03" db="EMBL/GenBank/DDBJ databases">
        <title>Comparative genomics and phylogenomic investigation of the class Geoglossomycetes provide insights into ecological specialization and systematics.</title>
        <authorList>
            <person name="Melie T."/>
            <person name="Pirro S."/>
            <person name="Miller A.N."/>
            <person name="Quandt A."/>
        </authorList>
    </citation>
    <scope>NUCLEOTIDE SEQUENCE</scope>
    <source>
        <strain evidence="9">CAQ_001_2017</strain>
    </source>
</reference>
<comment type="similarity">
    <text evidence="2">Belongs to the glycosyltransferase 31 family. Beta3-Gal-T subfamily.</text>
</comment>
<dbReference type="PANTHER" id="PTHR23033:SF47">
    <property type="entry name" value="APPLE DOMAIN-CONTAINING PROTEIN-RELATED"/>
    <property type="match status" value="1"/>
</dbReference>
<keyword evidence="5 8" id="KW-1133">Transmembrane helix</keyword>
<proteinExistence type="inferred from homology"/>
<dbReference type="EMBL" id="JAGHQM010003339">
    <property type="protein sequence ID" value="KAH0544727.1"/>
    <property type="molecule type" value="Genomic_DNA"/>
</dbReference>
<keyword evidence="10" id="KW-1185">Reference proteome</keyword>
<feature type="region of interest" description="Disordered" evidence="7">
    <location>
        <begin position="48"/>
        <end position="81"/>
    </location>
</feature>
<keyword evidence="4" id="KW-0735">Signal-anchor</keyword>
<evidence type="ECO:0000256" key="5">
    <source>
        <dbReference type="ARBA" id="ARBA00022989"/>
    </source>
</evidence>
<evidence type="ECO:0000256" key="2">
    <source>
        <dbReference type="ARBA" id="ARBA00006462"/>
    </source>
</evidence>
<feature type="compositionally biased region" description="Low complexity" evidence="7">
    <location>
        <begin position="65"/>
        <end position="81"/>
    </location>
</feature>
<dbReference type="GO" id="GO:0016020">
    <property type="term" value="C:membrane"/>
    <property type="evidence" value="ECO:0007669"/>
    <property type="project" value="UniProtKB-SubCell"/>
</dbReference>
<feature type="non-terminal residue" evidence="9">
    <location>
        <position position="439"/>
    </location>
</feature>
<evidence type="ECO:0000256" key="4">
    <source>
        <dbReference type="ARBA" id="ARBA00022968"/>
    </source>
</evidence>
<evidence type="ECO:0000256" key="6">
    <source>
        <dbReference type="ARBA" id="ARBA00023136"/>
    </source>
</evidence>
<evidence type="ECO:0000256" key="3">
    <source>
        <dbReference type="ARBA" id="ARBA00022692"/>
    </source>
</evidence>
<dbReference type="Gene3D" id="3.90.550.50">
    <property type="match status" value="1"/>
</dbReference>
<evidence type="ECO:0000313" key="10">
    <source>
        <dbReference type="Proteomes" id="UP000750711"/>
    </source>
</evidence>
<organism evidence="9 10">
    <name type="scientific">Trichoglossum hirsutum</name>
    <dbReference type="NCBI Taxonomy" id="265104"/>
    <lineage>
        <taxon>Eukaryota</taxon>
        <taxon>Fungi</taxon>
        <taxon>Dikarya</taxon>
        <taxon>Ascomycota</taxon>
        <taxon>Pezizomycotina</taxon>
        <taxon>Geoglossomycetes</taxon>
        <taxon>Geoglossales</taxon>
        <taxon>Geoglossaceae</taxon>
        <taxon>Trichoglossum</taxon>
    </lineage>
</organism>
<dbReference type="AlphaFoldDB" id="A0A9P8I8T7"/>
<dbReference type="InterPro" id="IPR026050">
    <property type="entry name" value="C1GALT1/C1GALT1_chp1"/>
</dbReference>
<protein>
    <recommendedName>
        <fullName evidence="11">Glycosyltransferase family 31 protein</fullName>
    </recommendedName>
</protein>
<keyword evidence="6 8" id="KW-0472">Membrane</keyword>
<evidence type="ECO:0000256" key="7">
    <source>
        <dbReference type="SAM" id="MobiDB-lite"/>
    </source>
</evidence>
<accession>A0A9P8I8T7</accession>
<evidence type="ECO:0000313" key="9">
    <source>
        <dbReference type="EMBL" id="KAH0544727.1"/>
    </source>
</evidence>
<comment type="subcellular location">
    <subcellularLocation>
        <location evidence="1">Membrane</location>
        <topology evidence="1">Single-pass type II membrane protein</topology>
    </subcellularLocation>
</comment>
<name>A0A9P8I8T7_9PEZI</name>
<gene>
    <name evidence="9" type="ORF">GP486_008497</name>
</gene>
<dbReference type="Proteomes" id="UP000750711">
    <property type="component" value="Unassembled WGS sequence"/>
</dbReference>
<evidence type="ECO:0000256" key="1">
    <source>
        <dbReference type="ARBA" id="ARBA00004606"/>
    </source>
</evidence>
<sequence>MSCPTRPSVLPKLTVRAVLYLCIAATLLSGLTAYWSLQGPLEYAIERDVPSSGQHPSQLKDKARPSVAAAASPASPSKTVSPYTHFSLQHLEGGEDVELIIKTGATELFDKLPVHFVTTLTHVPHFTIFSDVDQKLGDYFIHDSLVGYSNSTKQTSEAFKLYRELLSDKTLRQDPKRLKLKGGWDLDKYKFTYTLSKVFEMRPNAKWYMFIEADTYIMWPNFLRWLKDKDHTKPSYYGSPAAFKDVTFGHGGTGYLVSKAAMEMVMGRSPDIVKSYEYETSTSCCGDHVIGKVFIDHGIELTRASPSFNGEPPYLVAFAEDRWCEPVVTFHHMLPTDVEDMWEYERENATANSDILFVDIFDHFVKPYLMEERDGWDNGSEAEQWDDVEFKDNLTFADCKMACEADNDCWQFMFKKNSCKTSHNLKGGWRLPDGDEMRS</sequence>
<dbReference type="PANTHER" id="PTHR23033">
    <property type="entry name" value="BETA1,3-GALACTOSYLTRANSFERASE"/>
    <property type="match status" value="1"/>
</dbReference>
<keyword evidence="3 8" id="KW-0812">Transmembrane</keyword>
<comment type="caution">
    <text evidence="9">The sequence shown here is derived from an EMBL/GenBank/DDBJ whole genome shotgun (WGS) entry which is preliminary data.</text>
</comment>
<feature type="transmembrane region" description="Helical" evidence="8">
    <location>
        <begin position="17"/>
        <end position="37"/>
    </location>
</feature>
<evidence type="ECO:0000256" key="8">
    <source>
        <dbReference type="SAM" id="Phobius"/>
    </source>
</evidence>
<evidence type="ECO:0008006" key="11">
    <source>
        <dbReference type="Google" id="ProtNLM"/>
    </source>
</evidence>